<dbReference type="Proteomes" id="UP000001514">
    <property type="component" value="Unassembled WGS sequence"/>
</dbReference>
<dbReference type="SUPFAM" id="SSF55347">
    <property type="entry name" value="Glyceraldehyde-3-phosphate dehydrogenase-like, C-terminal domain"/>
    <property type="match status" value="1"/>
</dbReference>
<dbReference type="Gramene" id="EFJ17465">
    <property type="protein sequence ID" value="EFJ17465"/>
    <property type="gene ID" value="SELMODRAFT_114540"/>
</dbReference>
<dbReference type="eggNOG" id="KOG2742">
    <property type="taxonomic scope" value="Eukaryota"/>
</dbReference>
<name>D8SD77_SELML</name>
<keyword evidence="5" id="KW-1185">Reference proteome</keyword>
<dbReference type="FunCoup" id="D8SD77">
    <property type="interactions" value="2956"/>
</dbReference>
<evidence type="ECO:0000313" key="4">
    <source>
        <dbReference type="EMBL" id="EFJ17465.1"/>
    </source>
</evidence>
<dbReference type="Gene3D" id="3.40.50.720">
    <property type="entry name" value="NAD(P)-binding Rossmann-like Domain"/>
    <property type="match status" value="1"/>
</dbReference>
<dbReference type="HOGENOM" id="CLU_023194_3_1_1"/>
<dbReference type="InterPro" id="IPR036291">
    <property type="entry name" value="NAD(P)-bd_dom_sf"/>
</dbReference>
<comment type="similarity">
    <text evidence="1">Belongs to the Gfo/Idh/MocA family.</text>
</comment>
<dbReference type="Pfam" id="PF01408">
    <property type="entry name" value="GFO_IDH_MocA"/>
    <property type="match status" value="1"/>
</dbReference>
<sequence length="338" mass="36771">MGSVPGVAILGAGIFTTSQYLPILSNQSSTAPILKAIWSRSKDAAENAASSVAKFFPDVVAKWGEDGLIQILEDSSIHAVAIVLPAQVQVFKRYSISLRALKSGKHVLQALSDVRDVLSYHSGMGSQAPVWAVAENYRFEPGLIEAARLVKSIGDMMSFEVIVELPMNSSNPYYSSAWRRDVAFTWQGGFVLDGGVHFVAGLRLITGCEVTQVSAIARHVDPLLPSPDNVSALLWRVLGSKGTVEAVRDQKDGSHGYLVTFYPLGGTVLSKFFPFSGVENELKAFVGDVSQIVYEVNESADKRSNFIEAYHDVAVIEAMLKSSNNKGFPVHVDRYEEI</sequence>
<dbReference type="EMBL" id="GL377613">
    <property type="protein sequence ID" value="EFJ17465.1"/>
    <property type="molecule type" value="Genomic_DNA"/>
</dbReference>
<dbReference type="InterPro" id="IPR000683">
    <property type="entry name" value="Gfo/Idh/MocA-like_OxRdtase_N"/>
</dbReference>
<dbReference type="InterPro" id="IPR055170">
    <property type="entry name" value="GFO_IDH_MocA-like_dom"/>
</dbReference>
<dbReference type="KEGG" id="smo:SELMODRAFT_114540"/>
<dbReference type="Gene3D" id="3.30.360.10">
    <property type="entry name" value="Dihydrodipicolinate Reductase, domain 2"/>
    <property type="match status" value="1"/>
</dbReference>
<dbReference type="SUPFAM" id="SSF51735">
    <property type="entry name" value="NAD(P)-binding Rossmann-fold domains"/>
    <property type="match status" value="1"/>
</dbReference>
<proteinExistence type="inferred from homology"/>
<dbReference type="PANTHER" id="PTHR42840:SF5">
    <property type="entry name" value="NAD(P)-BINDING ROSSMANN-FOLD SUPERFAMILY PROTEIN"/>
    <property type="match status" value="1"/>
</dbReference>
<protein>
    <submittedName>
        <fullName evidence="4">Uncharacterized protein</fullName>
    </submittedName>
</protein>
<organism evidence="5">
    <name type="scientific">Selaginella moellendorffii</name>
    <name type="common">Spikemoss</name>
    <dbReference type="NCBI Taxonomy" id="88036"/>
    <lineage>
        <taxon>Eukaryota</taxon>
        <taxon>Viridiplantae</taxon>
        <taxon>Streptophyta</taxon>
        <taxon>Embryophyta</taxon>
        <taxon>Tracheophyta</taxon>
        <taxon>Lycopodiopsida</taxon>
        <taxon>Selaginellales</taxon>
        <taxon>Selaginellaceae</taxon>
        <taxon>Selaginella</taxon>
    </lineage>
</organism>
<dbReference type="STRING" id="88036.D8SD77"/>
<gene>
    <name evidence="4" type="ORF">SELMODRAFT_114540</name>
</gene>
<dbReference type="PANTHER" id="PTHR42840">
    <property type="entry name" value="NAD(P)-BINDING ROSSMANN-FOLD SUPERFAMILY PROTEIN-RELATED"/>
    <property type="match status" value="1"/>
</dbReference>
<feature type="domain" description="Gfo/Idh/MocA-like oxidoreductase N-terminal" evidence="2">
    <location>
        <begin position="7"/>
        <end position="109"/>
    </location>
</feature>
<dbReference type="Pfam" id="PF22725">
    <property type="entry name" value="GFO_IDH_MocA_C3"/>
    <property type="match status" value="1"/>
</dbReference>
<dbReference type="GO" id="GO:0016491">
    <property type="term" value="F:oxidoreductase activity"/>
    <property type="evidence" value="ECO:0000318"/>
    <property type="project" value="GO_Central"/>
</dbReference>
<evidence type="ECO:0000313" key="5">
    <source>
        <dbReference type="Proteomes" id="UP000001514"/>
    </source>
</evidence>
<evidence type="ECO:0000259" key="2">
    <source>
        <dbReference type="Pfam" id="PF01408"/>
    </source>
</evidence>
<dbReference type="GO" id="GO:0000166">
    <property type="term" value="F:nucleotide binding"/>
    <property type="evidence" value="ECO:0007669"/>
    <property type="project" value="InterPro"/>
</dbReference>
<accession>D8SD77</accession>
<feature type="domain" description="GFO/IDH/MocA-like oxidoreductase" evidence="3">
    <location>
        <begin position="152"/>
        <end position="253"/>
    </location>
</feature>
<evidence type="ECO:0000256" key="1">
    <source>
        <dbReference type="ARBA" id="ARBA00010928"/>
    </source>
</evidence>
<dbReference type="AlphaFoldDB" id="D8SD77"/>
<evidence type="ECO:0000259" key="3">
    <source>
        <dbReference type="Pfam" id="PF22725"/>
    </source>
</evidence>
<reference evidence="4 5" key="1">
    <citation type="journal article" date="2011" name="Science">
        <title>The Selaginella genome identifies genetic changes associated with the evolution of vascular plants.</title>
        <authorList>
            <person name="Banks J.A."/>
            <person name="Nishiyama T."/>
            <person name="Hasebe M."/>
            <person name="Bowman J.L."/>
            <person name="Gribskov M."/>
            <person name="dePamphilis C."/>
            <person name="Albert V.A."/>
            <person name="Aono N."/>
            <person name="Aoyama T."/>
            <person name="Ambrose B.A."/>
            <person name="Ashton N.W."/>
            <person name="Axtell M.J."/>
            <person name="Barker E."/>
            <person name="Barker M.S."/>
            <person name="Bennetzen J.L."/>
            <person name="Bonawitz N.D."/>
            <person name="Chapple C."/>
            <person name="Cheng C."/>
            <person name="Correa L.G."/>
            <person name="Dacre M."/>
            <person name="DeBarry J."/>
            <person name="Dreyer I."/>
            <person name="Elias M."/>
            <person name="Engstrom E.M."/>
            <person name="Estelle M."/>
            <person name="Feng L."/>
            <person name="Finet C."/>
            <person name="Floyd S.K."/>
            <person name="Frommer W.B."/>
            <person name="Fujita T."/>
            <person name="Gramzow L."/>
            <person name="Gutensohn M."/>
            <person name="Harholt J."/>
            <person name="Hattori M."/>
            <person name="Heyl A."/>
            <person name="Hirai T."/>
            <person name="Hiwatashi Y."/>
            <person name="Ishikawa M."/>
            <person name="Iwata M."/>
            <person name="Karol K.G."/>
            <person name="Koehler B."/>
            <person name="Kolukisaoglu U."/>
            <person name="Kubo M."/>
            <person name="Kurata T."/>
            <person name="Lalonde S."/>
            <person name="Li K."/>
            <person name="Li Y."/>
            <person name="Litt A."/>
            <person name="Lyons E."/>
            <person name="Manning G."/>
            <person name="Maruyama T."/>
            <person name="Michael T.P."/>
            <person name="Mikami K."/>
            <person name="Miyazaki S."/>
            <person name="Morinaga S."/>
            <person name="Murata T."/>
            <person name="Mueller-Roeber B."/>
            <person name="Nelson D.R."/>
            <person name="Obara M."/>
            <person name="Oguri Y."/>
            <person name="Olmstead R.G."/>
            <person name="Onodera N."/>
            <person name="Petersen B.L."/>
            <person name="Pils B."/>
            <person name="Prigge M."/>
            <person name="Rensing S.A."/>
            <person name="Riano-Pachon D.M."/>
            <person name="Roberts A.W."/>
            <person name="Sato Y."/>
            <person name="Scheller H.V."/>
            <person name="Schulz B."/>
            <person name="Schulz C."/>
            <person name="Shakirov E.V."/>
            <person name="Shibagaki N."/>
            <person name="Shinohara N."/>
            <person name="Shippen D.E."/>
            <person name="Soerensen I."/>
            <person name="Sotooka R."/>
            <person name="Sugimoto N."/>
            <person name="Sugita M."/>
            <person name="Sumikawa N."/>
            <person name="Tanurdzic M."/>
            <person name="Theissen G."/>
            <person name="Ulvskov P."/>
            <person name="Wakazuki S."/>
            <person name="Weng J.K."/>
            <person name="Willats W.W."/>
            <person name="Wipf D."/>
            <person name="Wolf P.G."/>
            <person name="Yang L."/>
            <person name="Zimmer A.D."/>
            <person name="Zhu Q."/>
            <person name="Mitros T."/>
            <person name="Hellsten U."/>
            <person name="Loque D."/>
            <person name="Otillar R."/>
            <person name="Salamov A."/>
            <person name="Schmutz J."/>
            <person name="Shapiro H."/>
            <person name="Lindquist E."/>
            <person name="Lucas S."/>
            <person name="Rokhsar D."/>
            <person name="Grigoriev I.V."/>
        </authorList>
    </citation>
    <scope>NUCLEOTIDE SEQUENCE [LARGE SCALE GENOMIC DNA]</scope>
</reference>
<dbReference type="GO" id="GO:0006740">
    <property type="term" value="P:NADPH regeneration"/>
    <property type="evidence" value="ECO:0000318"/>
    <property type="project" value="GO_Central"/>
</dbReference>
<dbReference type="InParanoid" id="D8SD77"/>